<name>A0A1C7PD47_9BACT</name>
<dbReference type="SMART" id="SM00382">
    <property type="entry name" value="AAA"/>
    <property type="match status" value="1"/>
</dbReference>
<keyword evidence="6" id="KW-1185">Reference proteome</keyword>
<dbReference type="InterPro" id="IPR003593">
    <property type="entry name" value="AAA+_ATPase"/>
</dbReference>
<feature type="domain" description="MCM C-terminal AAA(+) ATPase" evidence="4">
    <location>
        <begin position="296"/>
        <end position="398"/>
    </location>
</feature>
<gene>
    <name evidence="5" type="ORF">PYTT_1083</name>
</gene>
<dbReference type="InterPro" id="IPR027417">
    <property type="entry name" value="P-loop_NTPase"/>
</dbReference>
<protein>
    <submittedName>
        <fullName evidence="5">Magnesium chelatase subunit chli</fullName>
    </submittedName>
</protein>
<dbReference type="InterPro" id="IPR020568">
    <property type="entry name" value="Ribosomal_Su5_D2-typ_SF"/>
</dbReference>
<dbReference type="Pfam" id="PF13541">
    <property type="entry name" value="ChlI"/>
    <property type="match status" value="1"/>
</dbReference>
<dbReference type="RefSeq" id="WP_067774017.1">
    <property type="nucleotide sequence ID" value="NZ_LIGX01000017.1"/>
</dbReference>
<comment type="similarity">
    <text evidence="1">Belongs to the Mg-chelatase subunits D/I family. ComM subfamily.</text>
</comment>
<dbReference type="PANTHER" id="PTHR32039:SF7">
    <property type="entry name" value="COMPETENCE PROTEIN COMM"/>
    <property type="match status" value="1"/>
</dbReference>
<dbReference type="InterPro" id="IPR025158">
    <property type="entry name" value="Mg_chelat-rel_C"/>
</dbReference>
<dbReference type="NCBIfam" id="TIGR00368">
    <property type="entry name" value="YifB family Mg chelatase-like AAA ATPase"/>
    <property type="match status" value="1"/>
</dbReference>
<dbReference type="Gene3D" id="3.40.50.300">
    <property type="entry name" value="P-loop containing nucleotide triphosphate hydrolases"/>
    <property type="match status" value="1"/>
</dbReference>
<evidence type="ECO:0000313" key="6">
    <source>
        <dbReference type="Proteomes" id="UP000176204"/>
    </source>
</evidence>
<dbReference type="InterPro" id="IPR001208">
    <property type="entry name" value="MCM_dom"/>
</dbReference>
<dbReference type="PANTHER" id="PTHR32039">
    <property type="entry name" value="MAGNESIUM-CHELATASE SUBUNIT CHLI"/>
    <property type="match status" value="1"/>
</dbReference>
<evidence type="ECO:0000256" key="2">
    <source>
        <dbReference type="ARBA" id="ARBA00022741"/>
    </source>
</evidence>
<accession>A0A1C7PD47</accession>
<dbReference type="InterPro" id="IPR000523">
    <property type="entry name" value="Mg_chelatse_chII-like_cat_dom"/>
</dbReference>
<organism evidence="5 6">
    <name type="scientific">Akkermansia glycaniphila</name>
    <dbReference type="NCBI Taxonomy" id="1679444"/>
    <lineage>
        <taxon>Bacteria</taxon>
        <taxon>Pseudomonadati</taxon>
        <taxon>Verrucomicrobiota</taxon>
        <taxon>Verrucomicrobiia</taxon>
        <taxon>Verrucomicrobiales</taxon>
        <taxon>Akkermansiaceae</taxon>
        <taxon>Akkermansia</taxon>
    </lineage>
</organism>
<reference evidence="6" key="1">
    <citation type="submission" date="2016-09" db="EMBL/GenBank/DDBJ databases">
        <authorList>
            <person name="Koehorst J."/>
        </authorList>
    </citation>
    <scope>NUCLEOTIDE SEQUENCE [LARGE SCALE GENOMIC DNA]</scope>
</reference>
<keyword evidence="3" id="KW-0067">ATP-binding</keyword>
<evidence type="ECO:0000313" key="5">
    <source>
        <dbReference type="EMBL" id="SEH83317.1"/>
    </source>
</evidence>
<dbReference type="PROSITE" id="PS50051">
    <property type="entry name" value="MCM_2"/>
    <property type="match status" value="1"/>
</dbReference>
<dbReference type="PATRIC" id="fig|1679444.3.peg.2348"/>
<sequence length="516" mass="55933">MISRLYSATVYGVEGIEIEVEVDNRGGDTIRQYIVGLPDIAVKESLQRVGSAIANSGLPEAPGATTVNLAPADLRKQGPGFDLPIALGTVLAAMGNSGTHAPMPDPGDLETWSIIGELALDGTVRAVRGILPQAIAAREQGRKNLMVPWDNAEEASVVQGIGIYPVRSLRDAWNHLMHRETIAPYRRLDTRPPAEHSIDFDEIKGQPYARRALEIAAAGGHNILMSGSPGSGKTMLARRLPTILPPLSEREALEASKIHSVCGLLPRHAGLLTQRPFRSPHHTISDAGLMGGGANISPGEISLAHHGVLFLDELPEYRRQTLETLRQPLEAGTVTISRASGTMDYPCRFMLVAAMNPCPCGYQGDPRHACKCPHAAIVRYRNKISGPLLDRFDLLLEVPPVDPAALIDKPAGEPSAAIRARVIAARERQEHRYRGTGISCNAELHGKTLQTNCRLDAPSRQTLLDAVSQLALSARAFDRILKVARTIADLAGSDSIAQEHIYEAVQYRSYETQLRQ</sequence>
<proteinExistence type="inferred from homology"/>
<dbReference type="Proteomes" id="UP000176204">
    <property type="component" value="Chromosome I"/>
</dbReference>
<dbReference type="AlphaFoldDB" id="A0A1C7PD47"/>
<dbReference type="InterPro" id="IPR045006">
    <property type="entry name" value="CHLI-like"/>
</dbReference>
<dbReference type="KEGG" id="agl:PYTT_1083"/>
<dbReference type="STRING" id="1679444.PYTT_1083"/>
<keyword evidence="2" id="KW-0547">Nucleotide-binding</keyword>
<evidence type="ECO:0000256" key="1">
    <source>
        <dbReference type="ARBA" id="ARBA00006354"/>
    </source>
</evidence>
<dbReference type="Pfam" id="PF13335">
    <property type="entry name" value="Mg_chelatase_C"/>
    <property type="match status" value="1"/>
</dbReference>
<evidence type="ECO:0000256" key="3">
    <source>
        <dbReference type="ARBA" id="ARBA00022840"/>
    </source>
</evidence>
<dbReference type="GO" id="GO:0005524">
    <property type="term" value="F:ATP binding"/>
    <property type="evidence" value="ECO:0007669"/>
    <property type="project" value="UniProtKB-KW"/>
</dbReference>
<dbReference type="GO" id="GO:0003677">
    <property type="term" value="F:DNA binding"/>
    <property type="evidence" value="ECO:0007669"/>
    <property type="project" value="InterPro"/>
</dbReference>
<evidence type="ECO:0000259" key="4">
    <source>
        <dbReference type="PROSITE" id="PS50051"/>
    </source>
</evidence>
<dbReference type="Gene3D" id="3.30.230.10">
    <property type="match status" value="1"/>
</dbReference>
<dbReference type="Pfam" id="PF01078">
    <property type="entry name" value="Mg_chelatase"/>
    <property type="match status" value="1"/>
</dbReference>
<dbReference type="PRINTS" id="PR01657">
    <property type="entry name" value="MCMFAMILY"/>
</dbReference>
<dbReference type="InterPro" id="IPR004482">
    <property type="entry name" value="Mg_chelat-rel"/>
</dbReference>
<dbReference type="InterPro" id="IPR014721">
    <property type="entry name" value="Ribsml_uS5_D2-typ_fold_subgr"/>
</dbReference>
<dbReference type="SUPFAM" id="SSF54211">
    <property type="entry name" value="Ribosomal protein S5 domain 2-like"/>
    <property type="match status" value="1"/>
</dbReference>
<dbReference type="SUPFAM" id="SSF52540">
    <property type="entry name" value="P-loop containing nucleoside triphosphate hydrolases"/>
    <property type="match status" value="1"/>
</dbReference>
<dbReference type="EMBL" id="LT629973">
    <property type="protein sequence ID" value="SEH83317.1"/>
    <property type="molecule type" value="Genomic_DNA"/>
</dbReference>
<dbReference type="OrthoDB" id="9813147at2"/>